<feature type="compositionally biased region" description="Low complexity" evidence="1">
    <location>
        <begin position="253"/>
        <end position="268"/>
    </location>
</feature>
<dbReference type="EMBL" id="AYKW01000023">
    <property type="protein sequence ID" value="PIL28490.1"/>
    <property type="molecule type" value="Genomic_DNA"/>
</dbReference>
<evidence type="ECO:0000313" key="2">
    <source>
        <dbReference type="EMBL" id="PIL28490.1"/>
    </source>
</evidence>
<evidence type="ECO:0000313" key="3">
    <source>
        <dbReference type="Proteomes" id="UP000230002"/>
    </source>
</evidence>
<protein>
    <submittedName>
        <fullName evidence="2">Uncharacterized protein</fullName>
    </submittedName>
</protein>
<evidence type="ECO:0000256" key="1">
    <source>
        <dbReference type="SAM" id="MobiDB-lite"/>
    </source>
</evidence>
<keyword evidence="3" id="KW-1185">Reference proteome</keyword>
<sequence length="325" mass="36095">MSAVSKLPFIPFTPSNYADLQRNRYHSDRDSYRGELRLGLNTNLFQATGVEGIQVPYSKEKYARVLVWCLGVLLDGWPWHIPFTNLSDIKGGAPPLRLLTDLLRAGTLRFIPVPQHVRRRALHDPDSVLPHVMAVARLPPLPRTIQPLEFSLERFRDLMAPRGRSAPLSHGQPQPVSPRPRLPAPAEECVLHPDNLELVLTSSIGPGSPCTAPERRQRCDTNRARHRPVSNPEGKPLRARKIGVLTSQFVLDGPAAGPGPSTAPASRGRPMKPLSEHRLPLMVSDDLGRYVTPGGDASEVEEIDSESESEDEREDGHQAKRRRVL</sequence>
<dbReference type="Proteomes" id="UP000230002">
    <property type="component" value="Unassembled WGS sequence"/>
</dbReference>
<feature type="compositionally biased region" description="Basic and acidic residues" evidence="1">
    <location>
        <begin position="213"/>
        <end position="223"/>
    </location>
</feature>
<feature type="compositionally biased region" description="Acidic residues" evidence="1">
    <location>
        <begin position="298"/>
        <end position="313"/>
    </location>
</feature>
<organism evidence="2 3">
    <name type="scientific">Ganoderma sinense ZZ0214-1</name>
    <dbReference type="NCBI Taxonomy" id="1077348"/>
    <lineage>
        <taxon>Eukaryota</taxon>
        <taxon>Fungi</taxon>
        <taxon>Dikarya</taxon>
        <taxon>Basidiomycota</taxon>
        <taxon>Agaricomycotina</taxon>
        <taxon>Agaricomycetes</taxon>
        <taxon>Polyporales</taxon>
        <taxon>Polyporaceae</taxon>
        <taxon>Ganoderma</taxon>
    </lineage>
</organism>
<reference evidence="2 3" key="1">
    <citation type="journal article" date="2015" name="Sci. Rep.">
        <title>Chromosome-level genome map provides insights into diverse defense mechanisms in the medicinal fungus Ganoderma sinense.</title>
        <authorList>
            <person name="Zhu Y."/>
            <person name="Xu J."/>
            <person name="Sun C."/>
            <person name="Zhou S."/>
            <person name="Xu H."/>
            <person name="Nelson D.R."/>
            <person name="Qian J."/>
            <person name="Song J."/>
            <person name="Luo H."/>
            <person name="Xiang L."/>
            <person name="Li Y."/>
            <person name="Xu Z."/>
            <person name="Ji A."/>
            <person name="Wang L."/>
            <person name="Lu S."/>
            <person name="Hayward A."/>
            <person name="Sun W."/>
            <person name="Li X."/>
            <person name="Schwartz D.C."/>
            <person name="Wang Y."/>
            <person name="Chen S."/>
        </authorList>
    </citation>
    <scope>NUCLEOTIDE SEQUENCE [LARGE SCALE GENOMIC DNA]</scope>
    <source>
        <strain evidence="2 3">ZZ0214-1</strain>
    </source>
</reference>
<feature type="region of interest" description="Disordered" evidence="1">
    <location>
        <begin position="203"/>
        <end position="325"/>
    </location>
</feature>
<dbReference type="OrthoDB" id="2750857at2759"/>
<name>A0A2G8S3Z3_9APHY</name>
<feature type="region of interest" description="Disordered" evidence="1">
    <location>
        <begin position="162"/>
        <end position="183"/>
    </location>
</feature>
<proteinExistence type="predicted"/>
<comment type="caution">
    <text evidence="2">The sequence shown here is derived from an EMBL/GenBank/DDBJ whole genome shotgun (WGS) entry which is preliminary data.</text>
</comment>
<accession>A0A2G8S3Z3</accession>
<gene>
    <name evidence="2" type="ORF">GSI_08528</name>
</gene>
<dbReference type="AlphaFoldDB" id="A0A2G8S3Z3"/>